<feature type="compositionally biased region" description="Basic residues" evidence="1">
    <location>
        <begin position="197"/>
        <end position="217"/>
    </location>
</feature>
<gene>
    <name evidence="2" type="ORF">BSAL_63005</name>
</gene>
<feature type="region of interest" description="Disordered" evidence="1">
    <location>
        <begin position="104"/>
        <end position="126"/>
    </location>
</feature>
<protein>
    <submittedName>
        <fullName evidence="2">Uncharacterized protein</fullName>
    </submittedName>
</protein>
<dbReference type="EMBL" id="CYKH01000336">
    <property type="protein sequence ID" value="CUI13126.1"/>
    <property type="molecule type" value="Genomic_DNA"/>
</dbReference>
<accession>A0A0S4KKI5</accession>
<reference evidence="3" key="1">
    <citation type="submission" date="2015-09" db="EMBL/GenBank/DDBJ databases">
        <authorList>
            <consortium name="Pathogen Informatics"/>
        </authorList>
    </citation>
    <scope>NUCLEOTIDE SEQUENCE [LARGE SCALE GENOMIC DNA]</scope>
    <source>
        <strain evidence="3">Lake Konstanz</strain>
    </source>
</reference>
<dbReference type="VEuPathDB" id="TriTrypDB:BSAL_63005"/>
<evidence type="ECO:0000313" key="2">
    <source>
        <dbReference type="EMBL" id="CUI13126.1"/>
    </source>
</evidence>
<feature type="region of interest" description="Disordered" evidence="1">
    <location>
        <begin position="167"/>
        <end position="217"/>
    </location>
</feature>
<evidence type="ECO:0000256" key="1">
    <source>
        <dbReference type="SAM" id="MobiDB-lite"/>
    </source>
</evidence>
<proteinExistence type="predicted"/>
<dbReference type="AlphaFoldDB" id="A0A0S4KKI5"/>
<organism evidence="2 3">
    <name type="scientific">Bodo saltans</name>
    <name type="common">Flagellated protozoan</name>
    <dbReference type="NCBI Taxonomy" id="75058"/>
    <lineage>
        <taxon>Eukaryota</taxon>
        <taxon>Discoba</taxon>
        <taxon>Euglenozoa</taxon>
        <taxon>Kinetoplastea</taxon>
        <taxon>Metakinetoplastina</taxon>
        <taxon>Eubodonida</taxon>
        <taxon>Bodonidae</taxon>
        <taxon>Bodo</taxon>
    </lineage>
</organism>
<name>A0A0S4KKI5_BODSA</name>
<feature type="compositionally biased region" description="Polar residues" evidence="1">
    <location>
        <begin position="183"/>
        <end position="194"/>
    </location>
</feature>
<feature type="compositionally biased region" description="Acidic residues" evidence="1">
    <location>
        <begin position="43"/>
        <end position="52"/>
    </location>
</feature>
<sequence length="217" mass="23889">MTLAKIEIERILRDERAENERNAAALEAMCSRASSRAATPMPADDDADDDELAPTGGGPSRDAPRRASISMARRHQRRRSSIQALANTSYLAVDEETKALLSENNSMVGSRRGSRSPSPAPLLDEEEPPRVGLFTIRPSSSRPVSARLAQSLLVHVGPRTSSPMLSVVPQDDEPPPTFLASFTFGSANPVQPQTETKKKKKRRLPLLQQRSRKHLQY</sequence>
<evidence type="ECO:0000313" key="3">
    <source>
        <dbReference type="Proteomes" id="UP000051952"/>
    </source>
</evidence>
<dbReference type="Proteomes" id="UP000051952">
    <property type="component" value="Unassembled WGS sequence"/>
</dbReference>
<feature type="region of interest" description="Disordered" evidence="1">
    <location>
        <begin position="28"/>
        <end position="83"/>
    </location>
</feature>
<keyword evidence="3" id="KW-1185">Reference proteome</keyword>